<dbReference type="AlphaFoldDB" id="A0A9X2FAH9"/>
<dbReference type="GO" id="GO:0004803">
    <property type="term" value="F:transposase activity"/>
    <property type="evidence" value="ECO:0007669"/>
    <property type="project" value="InterPro"/>
</dbReference>
<dbReference type="RefSeq" id="WP_252850805.1">
    <property type="nucleotide sequence ID" value="NZ_JAMXLR010000006.1"/>
</dbReference>
<protein>
    <submittedName>
        <fullName evidence="2">IS4 family transposase</fullName>
    </submittedName>
</protein>
<accession>A0A9X2FAH9</accession>
<dbReference type="GO" id="GO:0006313">
    <property type="term" value="P:DNA transposition"/>
    <property type="evidence" value="ECO:0007669"/>
    <property type="project" value="InterPro"/>
</dbReference>
<dbReference type="Proteomes" id="UP001155241">
    <property type="component" value="Unassembled WGS sequence"/>
</dbReference>
<dbReference type="PANTHER" id="PTHR37529">
    <property type="entry name" value="TRANSPOSASE INSG FOR INSERTION SEQUENCE ELEMENT IS4-RELATED"/>
    <property type="match status" value="1"/>
</dbReference>
<proteinExistence type="predicted"/>
<evidence type="ECO:0000313" key="3">
    <source>
        <dbReference type="Proteomes" id="UP001155241"/>
    </source>
</evidence>
<sequence>MRCSNPARFRQQVRFLQRQFLQTGDLPFTDVLSTDIVSQALTAAGVAWKDRLYTPLVTLWIFLGQAMSADHSCRAAVARFVAHRVSRGQRACSSHTGAYCQARKRLPEEFFARIARGVGRALHQASEPQWLWRNRNVYLFDGTTLSMPDTPSNQEAYPQSNKQTPGVGFPLARVAGIFSLSCGAILDLAVAGYSGKGQGEVTLFRQLWDLFRPGDIVLTDALMCNWRNLCSLEQRGVDTVTRLNKALRRADFRRGKRLGKDDHLVRWGKPSMRDVDRETWRSLPDFLTVRECRFWVKQPGFRSREVIIVTTMLDPREVSVAELADLYRMRWNNETDFSSLKVTLQMDVLRCKTPELVRKEIWTHVIAYNLIRTIMAQSCHRAGMLPREISFKATVQILEAFQPFITVYRGYNLADRDLLYEQLIDAIAVHQVGNRPGRSEPRLRKRRFKKYDYMMKPRNEVKLDILKRLTK</sequence>
<evidence type="ECO:0000313" key="2">
    <source>
        <dbReference type="EMBL" id="MCO6042709.1"/>
    </source>
</evidence>
<dbReference type="NCBIfam" id="NF033592">
    <property type="entry name" value="transpos_IS4_1"/>
    <property type="match status" value="1"/>
</dbReference>
<dbReference type="SUPFAM" id="SSF53098">
    <property type="entry name" value="Ribonuclease H-like"/>
    <property type="match status" value="1"/>
</dbReference>
<dbReference type="EMBL" id="JAMXLR010000006">
    <property type="protein sequence ID" value="MCO6042709.1"/>
    <property type="molecule type" value="Genomic_DNA"/>
</dbReference>
<reference evidence="2" key="1">
    <citation type="submission" date="2022-06" db="EMBL/GenBank/DDBJ databases">
        <title>Aeoliella straminimaris, a novel planctomycete from sediments.</title>
        <authorList>
            <person name="Vitorino I.R."/>
            <person name="Lage O.M."/>
        </authorList>
    </citation>
    <scope>NUCLEOTIDE SEQUENCE</scope>
    <source>
        <strain evidence="2">ICT_H6.2</strain>
    </source>
</reference>
<feature type="domain" description="Transposase IS4-like" evidence="1">
    <location>
        <begin position="134"/>
        <end position="370"/>
    </location>
</feature>
<keyword evidence="3" id="KW-1185">Reference proteome</keyword>
<evidence type="ECO:0000259" key="1">
    <source>
        <dbReference type="Pfam" id="PF01609"/>
    </source>
</evidence>
<dbReference type="Pfam" id="PF01609">
    <property type="entry name" value="DDE_Tnp_1"/>
    <property type="match status" value="1"/>
</dbReference>
<dbReference type="InterPro" id="IPR047952">
    <property type="entry name" value="Transpos_IS4"/>
</dbReference>
<dbReference type="GO" id="GO:0003677">
    <property type="term" value="F:DNA binding"/>
    <property type="evidence" value="ECO:0007669"/>
    <property type="project" value="InterPro"/>
</dbReference>
<dbReference type="PANTHER" id="PTHR37529:SF1">
    <property type="entry name" value="TRANSPOSASE INSG FOR INSERTION SEQUENCE ELEMENT IS4-RELATED"/>
    <property type="match status" value="1"/>
</dbReference>
<comment type="caution">
    <text evidence="2">The sequence shown here is derived from an EMBL/GenBank/DDBJ whole genome shotgun (WGS) entry which is preliminary data.</text>
</comment>
<gene>
    <name evidence="2" type="ORF">NG895_02205</name>
</gene>
<dbReference type="InterPro" id="IPR002559">
    <property type="entry name" value="Transposase_11"/>
</dbReference>
<organism evidence="2 3">
    <name type="scientific">Aeoliella straminimaris</name>
    <dbReference type="NCBI Taxonomy" id="2954799"/>
    <lineage>
        <taxon>Bacteria</taxon>
        <taxon>Pseudomonadati</taxon>
        <taxon>Planctomycetota</taxon>
        <taxon>Planctomycetia</taxon>
        <taxon>Pirellulales</taxon>
        <taxon>Lacipirellulaceae</taxon>
        <taxon>Aeoliella</taxon>
    </lineage>
</organism>
<dbReference type="InterPro" id="IPR012337">
    <property type="entry name" value="RNaseH-like_sf"/>
</dbReference>
<name>A0A9X2FAH9_9BACT</name>